<dbReference type="EMBL" id="CADCUX010000751">
    <property type="protein sequence ID" value="CAA9443417.1"/>
    <property type="molecule type" value="Genomic_DNA"/>
</dbReference>
<dbReference type="PANTHER" id="PTHR38690">
    <property type="entry name" value="PROTEASE-RELATED"/>
    <property type="match status" value="1"/>
</dbReference>
<accession>A0A6J4QGJ2</accession>
<reference evidence="2" key="1">
    <citation type="submission" date="2020-02" db="EMBL/GenBank/DDBJ databases">
        <authorList>
            <person name="Meier V. D."/>
        </authorList>
    </citation>
    <scope>NUCLEOTIDE SEQUENCE</scope>
    <source>
        <strain evidence="2">AVDCRST_MAG51</strain>
    </source>
</reference>
<dbReference type="InterPro" id="IPR011836">
    <property type="entry name" value="YhdP"/>
</dbReference>
<dbReference type="PANTHER" id="PTHR38690:SF1">
    <property type="entry name" value="PROTEASE"/>
    <property type="match status" value="1"/>
</dbReference>
<evidence type="ECO:0000259" key="1">
    <source>
        <dbReference type="Pfam" id="PF13116"/>
    </source>
</evidence>
<feature type="domain" description="YhdP central" evidence="1">
    <location>
        <begin position="2"/>
        <end position="814"/>
    </location>
</feature>
<protein>
    <submittedName>
        <fullName evidence="2">FIG005080: Possible exported protein</fullName>
    </submittedName>
</protein>
<proteinExistence type="predicted"/>
<evidence type="ECO:0000313" key="2">
    <source>
        <dbReference type="EMBL" id="CAA9443417.1"/>
    </source>
</evidence>
<dbReference type="NCBIfam" id="TIGR02099">
    <property type="entry name" value="YhdP family protein"/>
    <property type="match status" value="1"/>
</dbReference>
<gene>
    <name evidence="2" type="ORF">AVDCRST_MAG51-3461</name>
</gene>
<dbReference type="AlphaFoldDB" id="A0A6J4QGJ2"/>
<organism evidence="2">
    <name type="scientific">uncultured Ramlibacter sp</name>
    <dbReference type="NCBI Taxonomy" id="260755"/>
    <lineage>
        <taxon>Bacteria</taxon>
        <taxon>Pseudomonadati</taxon>
        <taxon>Pseudomonadota</taxon>
        <taxon>Betaproteobacteria</taxon>
        <taxon>Burkholderiales</taxon>
        <taxon>Comamonadaceae</taxon>
        <taxon>Ramlibacter</taxon>
        <taxon>environmental samples</taxon>
    </lineage>
</organism>
<dbReference type="InterPro" id="IPR025263">
    <property type="entry name" value="YhdP_central"/>
</dbReference>
<dbReference type="Pfam" id="PF13116">
    <property type="entry name" value="YhdP"/>
    <property type="match status" value="1"/>
</dbReference>
<name>A0A6J4QGJ2_9BURK</name>
<sequence>MLDLQASLSRASGTRIWRYLPLGVPEGTREYVRRSVLQGEVTDARFRVKGDLRDFPFAKPRSGEFRVTAQVKNATYAFAPEPAGNAGALPWPALSQLSGQLVFDRNSLRVEDAVARFSTGPGLQVRAQVEIPDVADSTVAVTGDVRGPLGEALNLVQRSPLSALMQDALAKATATGQAEVRLRLALPLSQLDRSRVQGTVTLAGNDLQITADTPLLTRARGSVAFSERGFNLVGAQARVLGGEVRIEGGSRPGGSEPSTVLRAQGTATAEGLRQARELGFLSRLARHASGASTYAATLTVRNGRPDVVVSSTLQGLGLDLPAPLAKTADAVLPLRFENVSRDAAGAAQADQLSLELGRVAAVTYVRDVSGPQAKVLRGSIAIGLAPGESAALPEQGVSANVRLGEANVDAWEQVLEGASAPGAAPATTPRPASGLPASLGYLPTTLAVRARELTVEGRTLHNVVVGGSREGLVWRGNVDAEELNGYVEYRQPSGSGAGRVYARLARLSIAAAAANAVESLLDEQPGSIPALDVVVDDFELRGRKLGRLEIEAVNRGGATAAREGGVREWRLNKLSLATPEGLFSATGNWAAVDAQPVPAGGPRPPRQPGERRRTVMNFRLDIGDAGQLLARLGMKDVVGRGVGRMEGQVAWLGSPLAFDYPSMTGAFHINVERGQFLKADPGLAKLLGVLSLQSLPRRLTLDFRDVFSQGFAFDFVRGDITIQQGIAATNNLQMKGVSAAVLMEGRADIARETQDIRVVVVPEINAGTASLVATVINPAIGLGTFLAQIFLRQPLARAATQQFQIDGTWADPRITKLSRQPAADVTPAVGGPTGSN</sequence>